<dbReference type="Proteomes" id="UP000199656">
    <property type="component" value="Unassembled WGS sequence"/>
</dbReference>
<sequence length="247" mass="27741">MDINSAIKILEALAAGCSPTTGEIIPNESVLNERNVIRALQIAIDNLKKGAPANDGGVGICEEDINTAITLFLEHESTPTENRLTDFFMGTRAFKTTALVSHSLYGKYRTQYTKGQLHDFFADYLSKRGYLQHGKNGNGKRTNAPWANIDFFQKAVFNNLTATDIDILKEKVNEFGVTKQDNLADYVVIARKKYPRAYEPWNEAEKQLLNDALKHTNDVELLTRCFQRGEGAIISFGKKLIYERQSS</sequence>
<accession>A0A1H4EF69</accession>
<name>A0A1H4EF69_9BACT</name>
<organism evidence="1 2">
    <name type="scientific">Chitinophaga terrae</name>
    <name type="common">ex Kim and Jung 2007</name>
    <dbReference type="NCBI Taxonomy" id="408074"/>
    <lineage>
        <taxon>Bacteria</taxon>
        <taxon>Pseudomonadati</taxon>
        <taxon>Bacteroidota</taxon>
        <taxon>Chitinophagia</taxon>
        <taxon>Chitinophagales</taxon>
        <taxon>Chitinophagaceae</taxon>
        <taxon>Chitinophaga</taxon>
    </lineage>
</organism>
<dbReference type="OrthoDB" id="848634at2"/>
<reference evidence="2" key="1">
    <citation type="submission" date="2016-10" db="EMBL/GenBank/DDBJ databases">
        <authorList>
            <person name="Varghese N."/>
            <person name="Submissions S."/>
        </authorList>
    </citation>
    <scope>NUCLEOTIDE SEQUENCE [LARGE SCALE GENOMIC DNA]</scope>
    <source>
        <strain evidence="2">DSM 23920</strain>
    </source>
</reference>
<dbReference type="AlphaFoldDB" id="A0A1H4EF69"/>
<evidence type="ECO:0000313" key="2">
    <source>
        <dbReference type="Proteomes" id="UP000199656"/>
    </source>
</evidence>
<dbReference type="EMBL" id="FNRL01000018">
    <property type="protein sequence ID" value="SEA83724.1"/>
    <property type="molecule type" value="Genomic_DNA"/>
</dbReference>
<keyword evidence="2" id="KW-1185">Reference proteome</keyword>
<protein>
    <submittedName>
        <fullName evidence="1">Uncharacterized protein</fullName>
    </submittedName>
</protein>
<evidence type="ECO:0000313" key="1">
    <source>
        <dbReference type="EMBL" id="SEA83724.1"/>
    </source>
</evidence>
<dbReference type="RefSeq" id="WP_089763396.1">
    <property type="nucleotide sequence ID" value="NZ_BKAT01000031.1"/>
</dbReference>
<proteinExistence type="predicted"/>
<gene>
    <name evidence="1" type="ORF">SAMN05660909_03682</name>
</gene>